<name>A0ABP8MZB8_9BACT</name>
<dbReference type="PROSITE" id="PS00138">
    <property type="entry name" value="SUBTILASE_SER"/>
    <property type="match status" value="1"/>
</dbReference>
<dbReference type="PANTHER" id="PTHR43399">
    <property type="entry name" value="SUBTILISIN-RELATED"/>
    <property type="match status" value="1"/>
</dbReference>
<evidence type="ECO:0000256" key="4">
    <source>
        <dbReference type="PROSITE-ProRule" id="PRU01240"/>
    </source>
</evidence>
<dbReference type="SUPFAM" id="SSF49785">
    <property type="entry name" value="Galactose-binding domain-like"/>
    <property type="match status" value="1"/>
</dbReference>
<keyword evidence="7" id="KW-1185">Reference proteome</keyword>
<feature type="domain" description="Peptidase S8/S53" evidence="5">
    <location>
        <begin position="232"/>
        <end position="467"/>
    </location>
</feature>
<dbReference type="Gene3D" id="3.40.50.200">
    <property type="entry name" value="Peptidase S8/S53 domain"/>
    <property type="match status" value="1"/>
</dbReference>
<evidence type="ECO:0000256" key="1">
    <source>
        <dbReference type="ARBA" id="ARBA00022670"/>
    </source>
</evidence>
<dbReference type="SUPFAM" id="SSF52743">
    <property type="entry name" value="Subtilisin-like"/>
    <property type="match status" value="1"/>
</dbReference>
<accession>A0ABP8MZB8</accession>
<reference evidence="7" key="1">
    <citation type="journal article" date="2019" name="Int. J. Syst. Evol. Microbiol.">
        <title>The Global Catalogue of Microorganisms (GCM) 10K type strain sequencing project: providing services to taxonomists for standard genome sequencing and annotation.</title>
        <authorList>
            <consortium name="The Broad Institute Genomics Platform"/>
            <consortium name="The Broad Institute Genome Sequencing Center for Infectious Disease"/>
            <person name="Wu L."/>
            <person name="Ma J."/>
        </authorList>
    </citation>
    <scope>NUCLEOTIDE SEQUENCE [LARGE SCALE GENOMIC DNA]</scope>
    <source>
        <strain evidence="7">JCM 31921</strain>
    </source>
</reference>
<protein>
    <recommendedName>
        <fullName evidence="5">Peptidase S8/S53 domain-containing protein</fullName>
    </recommendedName>
</protein>
<keyword evidence="2 4" id="KW-0378">Hydrolase</keyword>
<feature type="active site" description="Charge relay system" evidence="4">
    <location>
        <position position="414"/>
    </location>
</feature>
<dbReference type="EMBL" id="BAABEZ010000022">
    <property type="protein sequence ID" value="GAA4457244.1"/>
    <property type="molecule type" value="Genomic_DNA"/>
</dbReference>
<dbReference type="NCBIfam" id="TIGR04183">
    <property type="entry name" value="Por_Secre_tail"/>
    <property type="match status" value="1"/>
</dbReference>
<keyword evidence="1 4" id="KW-0645">Protease</keyword>
<dbReference type="SUPFAM" id="SSF49265">
    <property type="entry name" value="Fibronectin type III"/>
    <property type="match status" value="1"/>
</dbReference>
<dbReference type="InterPro" id="IPR036116">
    <property type="entry name" value="FN3_sf"/>
</dbReference>
<keyword evidence="3 4" id="KW-0720">Serine protease</keyword>
<dbReference type="PANTHER" id="PTHR43399:SF5">
    <property type="entry name" value="PEPTIDASE S8 FAMILY WITH PROTEASE-ASSOCIATED DOMAIN"/>
    <property type="match status" value="1"/>
</dbReference>
<evidence type="ECO:0000256" key="3">
    <source>
        <dbReference type="ARBA" id="ARBA00022825"/>
    </source>
</evidence>
<dbReference type="InterPro" id="IPR023828">
    <property type="entry name" value="Peptidase_S8_Ser-AS"/>
</dbReference>
<feature type="active site" description="Charge relay system" evidence="4">
    <location>
        <position position="241"/>
    </location>
</feature>
<evidence type="ECO:0000256" key="2">
    <source>
        <dbReference type="ARBA" id="ARBA00022801"/>
    </source>
</evidence>
<evidence type="ECO:0000259" key="5">
    <source>
        <dbReference type="Pfam" id="PF00082"/>
    </source>
</evidence>
<dbReference type="Gene3D" id="2.60.120.380">
    <property type="match status" value="1"/>
</dbReference>
<dbReference type="InterPro" id="IPR008979">
    <property type="entry name" value="Galactose-bd-like_sf"/>
</dbReference>
<dbReference type="Proteomes" id="UP001501410">
    <property type="component" value="Unassembled WGS sequence"/>
</dbReference>
<gene>
    <name evidence="6" type="ORF">GCM10023092_23810</name>
</gene>
<evidence type="ECO:0000313" key="6">
    <source>
        <dbReference type="EMBL" id="GAA4457244.1"/>
    </source>
</evidence>
<organism evidence="6 7">
    <name type="scientific">Rurimicrobium arvi</name>
    <dbReference type="NCBI Taxonomy" id="2049916"/>
    <lineage>
        <taxon>Bacteria</taxon>
        <taxon>Pseudomonadati</taxon>
        <taxon>Bacteroidota</taxon>
        <taxon>Chitinophagia</taxon>
        <taxon>Chitinophagales</taxon>
        <taxon>Chitinophagaceae</taxon>
        <taxon>Rurimicrobium</taxon>
    </lineage>
</organism>
<dbReference type="InterPro" id="IPR026444">
    <property type="entry name" value="Secre_tail"/>
</dbReference>
<dbReference type="PROSITE" id="PS51892">
    <property type="entry name" value="SUBTILASE"/>
    <property type="match status" value="1"/>
</dbReference>
<dbReference type="Gene3D" id="2.60.120.260">
    <property type="entry name" value="Galactose-binding domain-like"/>
    <property type="match status" value="1"/>
</dbReference>
<sequence length="1737" mass="190649">MLIFCLPVRAYRINNNVVSFTGDVISWKRNLQYTATDTLSVLLHARHLLSDAELDMLPAADIFVKEYVGDSVYTALVPASLSFLPAAFDGIALLRPEFKIDVSLNERLASVTPLTVWVSFFSSVTPELVQDWITANGAEVNKQKWESRNIYEIQIPANKLPEAAQWYGVQWVQPAITIRPLDQDSKMSMGVALVAAPPALGGWGLTGDGVTIGHGDNCSGIYHIDQRDRVINHNYGYKTNHGVLVNGLMGGLGIIDPAGQGIATHSRFVSTYFDDALLLKTAFYNRYNMTLTNNSYRADRTDLCSYSGVYDVLSANLDKLALENPAQLDVFAASNDGATTCNPYPAGYYTISGGYQTSKNILTVGSCTRELVLANSSSRGPVKDGRLKPEVTAPGQNIYVPIPDNTYMYESGTSLSCPQATGILALLTERYRQLKSATPPGALLKAIAINGATDIGRKGPDFWFGFGLLNARRSLAIIDSNHIYSDLISNTAAPVRINIHVPFAAAQLKVLLYYHDSAASMSAATQLVNDLDLTVEDLSGVVHRPLVLNPDPVHVSDIAVEKADHLNNVEQVVIDNPVPGDYEAVVSPFAVPMRTQRFYLVYDIVPSEIKLLYPVTGVAAPASSDMYIYWSGTADSSVPVTLSFSQDGGAVWTTIATIVSSVRMYKWAVPAINSGNCKMRITQGTMVDETGPFAINVQPILSLSADQCPGSVSLQWSAIPNTDMYYLLQKQGSDYIVADSVMGTDTTYTFNGLFVDSEYCFSVVPSLGGLNGYRAKGLLRRPNSGACLSAAPGDLAIEAIAAPVSGRRYTASALSTATWLRARIRNLDKVPHNYRIRYNINGTGWKVVDGFSIGAGVLAVQDVDTVDMSAVGSYSIVMTVQDKDILDPVRVNDTARSSVRLIANDTILLTDPFLEDFEDFPDLQLTSDRTGVDFPGYWDFANSNDTGRFFSRVPVAAFSTGIASASLDVLLNKDSVFNAFTGTFNLGAYDTAADEVRFDFDYVLRGNPIITDSNAVQVRGSDQDRWLTVLRLKAARGLQSSGTLSLRDIFRRNGQNFSASTQIRFVQSDTTVITDDNGAAGLSIDNVRLYQVLKEISLVSIINPDPELCSDVPQTLRVRLRNGTKTPATSVSLGYIVDNNAAVNEMLSGDIPPDDSLDYGFVSVLSGLGKGFHELKVWVHMPGDDHPENDTLTLRFHISSSIDQYPSLQQFEQKDSSWYVDGVNASWIMGTPQSATINNAASGSVAWKTNLRGGYNISEHSYLVSPCLSTATMAAPMLSFSLAFEMENCDPEPCDYLYMEYSTDRGRSWNLLGRRGEGTNWYNKYGNNWSGSWQRWHAASIELPRAAWLKLRFVFVSDKAKVLQGAAIDDIHIYDRDGRTVSVREKDYVKSSVSVTVPGVWIPLLSDTLILASVNTTGSNLSSDAAVYRQPVVSDGFRRQYTVPVSWRLQASPVPAEKSLIRLYLEDSALIPLWTDSSCKDCTRPPDIYRMGITHFGSPGSNDSLLANNKEGVASYLKWPQIKWVPYDKGYYAECAAIPDGEFWLNDGGITGNLLLNSDYVDLNALRYGPYSVQVAWTCPVDPDMQSYLLERSFDGVHFRTVLEQAAGGSLNYQTIDEVFLKYGDSVSYRILGTAKNGKSFYTPARVVYWEDAKGILDVYPVPSTDHQLTIRWNAAAGTPLGVQLFDMAGRLAAQQQLVADKWISEQQVSLRSLPAGTYVLDLELDEQHQRRLVVIQ</sequence>
<proteinExistence type="inferred from homology"/>
<comment type="similarity">
    <text evidence="4">Belongs to the peptidase S8 family.</text>
</comment>
<dbReference type="InterPro" id="IPR051048">
    <property type="entry name" value="Peptidase_S8/S53_subtilisin"/>
</dbReference>
<feature type="active site" description="Charge relay system" evidence="4">
    <location>
        <position position="216"/>
    </location>
</feature>
<evidence type="ECO:0000313" key="7">
    <source>
        <dbReference type="Proteomes" id="UP001501410"/>
    </source>
</evidence>
<comment type="caution">
    <text evidence="6">The sequence shown here is derived from an EMBL/GenBank/DDBJ whole genome shotgun (WGS) entry which is preliminary data.</text>
</comment>
<dbReference type="InterPro" id="IPR036852">
    <property type="entry name" value="Peptidase_S8/S53_dom_sf"/>
</dbReference>
<dbReference type="InterPro" id="IPR000209">
    <property type="entry name" value="Peptidase_S8/S53_dom"/>
</dbReference>
<dbReference type="Pfam" id="PF00082">
    <property type="entry name" value="Peptidase_S8"/>
    <property type="match status" value="1"/>
</dbReference>